<feature type="compositionally biased region" description="Pro residues" evidence="1">
    <location>
        <begin position="267"/>
        <end position="286"/>
    </location>
</feature>
<protein>
    <submittedName>
        <fullName evidence="2">Uncharacterized protein</fullName>
    </submittedName>
</protein>
<feature type="region of interest" description="Disordered" evidence="1">
    <location>
        <begin position="260"/>
        <end position="377"/>
    </location>
</feature>
<proteinExistence type="predicted"/>
<name>A0AAN7AJM1_9PEZI</name>
<dbReference type="Proteomes" id="UP001302126">
    <property type="component" value="Unassembled WGS sequence"/>
</dbReference>
<feature type="compositionally biased region" description="Basic and acidic residues" evidence="1">
    <location>
        <begin position="151"/>
        <end position="160"/>
    </location>
</feature>
<feature type="region of interest" description="Disordered" evidence="1">
    <location>
        <begin position="1"/>
        <end position="23"/>
    </location>
</feature>
<dbReference type="AlphaFoldDB" id="A0AAN7AJM1"/>
<feature type="compositionally biased region" description="Low complexity" evidence="1">
    <location>
        <begin position="201"/>
        <end position="213"/>
    </location>
</feature>
<comment type="caution">
    <text evidence="2">The sequence shown here is derived from an EMBL/GenBank/DDBJ whole genome shotgun (WGS) entry which is preliminary data.</text>
</comment>
<organism evidence="2 3">
    <name type="scientific">Podospora australis</name>
    <dbReference type="NCBI Taxonomy" id="1536484"/>
    <lineage>
        <taxon>Eukaryota</taxon>
        <taxon>Fungi</taxon>
        <taxon>Dikarya</taxon>
        <taxon>Ascomycota</taxon>
        <taxon>Pezizomycotina</taxon>
        <taxon>Sordariomycetes</taxon>
        <taxon>Sordariomycetidae</taxon>
        <taxon>Sordariales</taxon>
        <taxon>Podosporaceae</taxon>
        <taxon>Podospora</taxon>
    </lineage>
</organism>
<reference evidence="2" key="2">
    <citation type="submission" date="2023-05" db="EMBL/GenBank/DDBJ databases">
        <authorList>
            <consortium name="Lawrence Berkeley National Laboratory"/>
            <person name="Steindorff A."/>
            <person name="Hensen N."/>
            <person name="Bonometti L."/>
            <person name="Westerberg I."/>
            <person name="Brannstrom I.O."/>
            <person name="Guillou S."/>
            <person name="Cros-Aarteil S."/>
            <person name="Calhoun S."/>
            <person name="Haridas S."/>
            <person name="Kuo A."/>
            <person name="Mondo S."/>
            <person name="Pangilinan J."/>
            <person name="Riley R."/>
            <person name="Labutti K."/>
            <person name="Andreopoulos B."/>
            <person name="Lipzen A."/>
            <person name="Chen C."/>
            <person name="Yanf M."/>
            <person name="Daum C."/>
            <person name="Ng V."/>
            <person name="Clum A."/>
            <person name="Ohm R."/>
            <person name="Martin F."/>
            <person name="Silar P."/>
            <person name="Natvig D."/>
            <person name="Lalanne C."/>
            <person name="Gautier V."/>
            <person name="Ament-Velasquez S.L."/>
            <person name="Kruys A."/>
            <person name="Hutchinson M.I."/>
            <person name="Powell A.J."/>
            <person name="Barry K."/>
            <person name="Miller A.N."/>
            <person name="Grigoriev I.V."/>
            <person name="Debuchy R."/>
            <person name="Gladieux P."/>
            <person name="Thoren M.H."/>
            <person name="Johannesson H."/>
        </authorList>
    </citation>
    <scope>NUCLEOTIDE SEQUENCE</scope>
    <source>
        <strain evidence="2">PSN309</strain>
    </source>
</reference>
<evidence type="ECO:0000313" key="3">
    <source>
        <dbReference type="Proteomes" id="UP001302126"/>
    </source>
</evidence>
<keyword evidence="3" id="KW-1185">Reference proteome</keyword>
<feature type="compositionally biased region" description="Basic residues" evidence="1">
    <location>
        <begin position="161"/>
        <end position="173"/>
    </location>
</feature>
<feature type="compositionally biased region" description="Basic residues" evidence="1">
    <location>
        <begin position="368"/>
        <end position="377"/>
    </location>
</feature>
<feature type="compositionally biased region" description="Basic and acidic residues" evidence="1">
    <location>
        <begin position="333"/>
        <end position="343"/>
    </location>
</feature>
<gene>
    <name evidence="2" type="ORF">QBC35DRAFT_549412</name>
</gene>
<evidence type="ECO:0000313" key="2">
    <source>
        <dbReference type="EMBL" id="KAK4188452.1"/>
    </source>
</evidence>
<sequence>MQSSVAASKLDKQGQPGACPRNLHHWTYGRPRAVTLGQGGGWILYREEQSEVSWGGKNLPLKLREALAYGKRRKLIINQAVLNPHHAREYVLAYNDGSVYYSFHEDFQKDFDRIARQWCGDRVQYQPNPDLLRNDDYPGVLVSDNSDSETEQARRPEPPRQTHRSARPARHIRVPTMTTNGRQTPSREDVTGSSAQPWDGQYQQPQAPASAADPIPPPAHPGYAQPYSAYPPYPYTHPQYGPPPGWMQPPYTPMPWGPFTGYTSPSAAPPPHPHQQAAPVPPPNIPPGQDVLPVRMPRPLFDPYTGKSIYVELGPQNQAEPDSTDPSRSQPRHSMEGKGHDQKEEEAEQDRGGPSSGARPSKQDKGFKLRKPWKRGS</sequence>
<evidence type="ECO:0000256" key="1">
    <source>
        <dbReference type="SAM" id="MobiDB-lite"/>
    </source>
</evidence>
<feature type="compositionally biased region" description="Polar residues" evidence="1">
    <location>
        <begin position="315"/>
        <end position="329"/>
    </location>
</feature>
<accession>A0AAN7AJM1</accession>
<dbReference type="EMBL" id="MU864388">
    <property type="protein sequence ID" value="KAK4188452.1"/>
    <property type="molecule type" value="Genomic_DNA"/>
</dbReference>
<reference evidence="2" key="1">
    <citation type="journal article" date="2023" name="Mol. Phylogenet. Evol.">
        <title>Genome-scale phylogeny and comparative genomics of the fungal order Sordariales.</title>
        <authorList>
            <person name="Hensen N."/>
            <person name="Bonometti L."/>
            <person name="Westerberg I."/>
            <person name="Brannstrom I.O."/>
            <person name="Guillou S."/>
            <person name="Cros-Aarteil S."/>
            <person name="Calhoun S."/>
            <person name="Haridas S."/>
            <person name="Kuo A."/>
            <person name="Mondo S."/>
            <person name="Pangilinan J."/>
            <person name="Riley R."/>
            <person name="LaButti K."/>
            <person name="Andreopoulos B."/>
            <person name="Lipzen A."/>
            <person name="Chen C."/>
            <person name="Yan M."/>
            <person name="Daum C."/>
            <person name="Ng V."/>
            <person name="Clum A."/>
            <person name="Steindorff A."/>
            <person name="Ohm R.A."/>
            <person name="Martin F."/>
            <person name="Silar P."/>
            <person name="Natvig D.O."/>
            <person name="Lalanne C."/>
            <person name="Gautier V."/>
            <person name="Ament-Velasquez S.L."/>
            <person name="Kruys A."/>
            <person name="Hutchinson M.I."/>
            <person name="Powell A.J."/>
            <person name="Barry K."/>
            <person name="Miller A.N."/>
            <person name="Grigoriev I.V."/>
            <person name="Debuchy R."/>
            <person name="Gladieux P."/>
            <person name="Hiltunen Thoren M."/>
            <person name="Johannesson H."/>
        </authorList>
    </citation>
    <scope>NUCLEOTIDE SEQUENCE</scope>
    <source>
        <strain evidence="2">PSN309</strain>
    </source>
</reference>
<feature type="region of interest" description="Disordered" evidence="1">
    <location>
        <begin position="125"/>
        <end position="223"/>
    </location>
</feature>